<dbReference type="InterPro" id="IPR035901">
    <property type="entry name" value="GIY-YIG_endonuc_sf"/>
</dbReference>
<evidence type="ECO:0000259" key="1">
    <source>
        <dbReference type="Pfam" id="PF01541"/>
    </source>
</evidence>
<dbReference type="EMBL" id="JBHUHQ010000020">
    <property type="protein sequence ID" value="MFD2045702.1"/>
    <property type="molecule type" value="Genomic_DNA"/>
</dbReference>
<gene>
    <name evidence="2" type="ORF">ACFSJF_15610</name>
</gene>
<dbReference type="RefSeq" id="WP_377558353.1">
    <property type="nucleotide sequence ID" value="NZ_JBHUHQ010000020.1"/>
</dbReference>
<accession>A0ABW4W583</accession>
<name>A0ABW4W583_9BACI</name>
<keyword evidence="3" id="KW-1185">Reference proteome</keyword>
<proteinExistence type="predicted"/>
<organism evidence="2 3">
    <name type="scientific">Ornithinibacillus salinisoli</name>
    <dbReference type="NCBI Taxonomy" id="1848459"/>
    <lineage>
        <taxon>Bacteria</taxon>
        <taxon>Bacillati</taxon>
        <taxon>Bacillota</taxon>
        <taxon>Bacilli</taxon>
        <taxon>Bacillales</taxon>
        <taxon>Bacillaceae</taxon>
        <taxon>Ornithinibacillus</taxon>
    </lineage>
</organism>
<dbReference type="Pfam" id="PF01541">
    <property type="entry name" value="GIY-YIG"/>
    <property type="match status" value="1"/>
</dbReference>
<dbReference type="Proteomes" id="UP001597383">
    <property type="component" value="Unassembled WGS sequence"/>
</dbReference>
<evidence type="ECO:0000313" key="2">
    <source>
        <dbReference type="EMBL" id="MFD2045702.1"/>
    </source>
</evidence>
<comment type="caution">
    <text evidence="2">The sequence shown here is derived from an EMBL/GenBank/DDBJ whole genome shotgun (WGS) entry which is preliminary data.</text>
</comment>
<feature type="domain" description="GIY-YIG" evidence="1">
    <location>
        <begin position="4"/>
        <end position="35"/>
    </location>
</feature>
<protein>
    <submittedName>
        <fullName evidence="2">GIY-YIG nuclease family protein</fullName>
    </submittedName>
</protein>
<dbReference type="InterPro" id="IPR000305">
    <property type="entry name" value="GIY-YIG_endonuc"/>
</dbReference>
<dbReference type="SUPFAM" id="SSF82771">
    <property type="entry name" value="GIY-YIG endonuclease"/>
    <property type="match status" value="1"/>
</dbReference>
<reference evidence="3" key="1">
    <citation type="journal article" date="2019" name="Int. J. Syst. Evol. Microbiol.">
        <title>The Global Catalogue of Microorganisms (GCM) 10K type strain sequencing project: providing services to taxonomists for standard genome sequencing and annotation.</title>
        <authorList>
            <consortium name="The Broad Institute Genomics Platform"/>
            <consortium name="The Broad Institute Genome Sequencing Center for Infectious Disease"/>
            <person name="Wu L."/>
            <person name="Ma J."/>
        </authorList>
    </citation>
    <scope>NUCLEOTIDE SEQUENCE [LARGE SCALE GENOMIC DNA]</scope>
    <source>
        <strain evidence="3">R28</strain>
    </source>
</reference>
<sequence>MFNKNNSQALYVGRTKNLRQRLYYNHLQGNKPTARLKK</sequence>
<evidence type="ECO:0000313" key="3">
    <source>
        <dbReference type="Proteomes" id="UP001597383"/>
    </source>
</evidence>